<keyword evidence="2 5" id="KW-0863">Zinc-finger</keyword>
<dbReference type="EMBL" id="JH166117">
    <property type="protein sequence ID" value="EHA98440.1"/>
    <property type="molecule type" value="Genomic_DNA"/>
</dbReference>
<dbReference type="AlphaFoldDB" id="G5AN30"/>
<dbReference type="GO" id="GO:0043066">
    <property type="term" value="P:negative regulation of apoptotic process"/>
    <property type="evidence" value="ECO:0007669"/>
    <property type="project" value="TreeGrafter"/>
</dbReference>
<evidence type="ECO:0000256" key="1">
    <source>
        <dbReference type="ARBA" id="ARBA00022723"/>
    </source>
</evidence>
<dbReference type="InParanoid" id="G5AN30"/>
<dbReference type="InterPro" id="IPR051002">
    <property type="entry name" value="UBA_autophagy_assoc_protein"/>
</dbReference>
<dbReference type="InterPro" id="IPR041641">
    <property type="entry name" value="CALCOCO1/2_Zn_UBZ1"/>
</dbReference>
<evidence type="ECO:0000256" key="2">
    <source>
        <dbReference type="ARBA" id="ARBA00022771"/>
    </source>
</evidence>
<keyword evidence="1" id="KW-0479">Metal-binding</keyword>
<evidence type="ECO:0000313" key="8">
    <source>
        <dbReference type="Proteomes" id="UP000006813"/>
    </source>
</evidence>
<evidence type="ECO:0000313" key="7">
    <source>
        <dbReference type="EMBL" id="EHA98440.1"/>
    </source>
</evidence>
<protein>
    <submittedName>
        <fullName evidence="7">Tax1-binding protein 1-like protein</fullName>
    </submittedName>
</protein>
<proteinExistence type="predicted"/>
<keyword evidence="4" id="KW-0175">Coiled coil</keyword>
<dbReference type="GO" id="GO:0008270">
    <property type="term" value="F:zinc ion binding"/>
    <property type="evidence" value="ECO:0007669"/>
    <property type="project" value="UniProtKB-KW"/>
</dbReference>
<name>G5AN30_HETGA</name>
<evidence type="ECO:0000256" key="3">
    <source>
        <dbReference type="ARBA" id="ARBA00022833"/>
    </source>
</evidence>
<gene>
    <name evidence="7" type="ORF">GW7_16501</name>
</gene>
<dbReference type="PROSITE" id="PS51905">
    <property type="entry name" value="ZF_UBZ1"/>
    <property type="match status" value="2"/>
</dbReference>
<dbReference type="STRING" id="10181.G5AN30"/>
<evidence type="ECO:0000259" key="6">
    <source>
        <dbReference type="PROSITE" id="PS51905"/>
    </source>
</evidence>
<evidence type="ECO:0000256" key="5">
    <source>
        <dbReference type="PROSITE-ProRule" id="PRU01253"/>
    </source>
</evidence>
<dbReference type="Pfam" id="PF18112">
    <property type="entry name" value="Zn-C2H2_12"/>
    <property type="match status" value="2"/>
</dbReference>
<dbReference type="PANTHER" id="PTHR31915:SF8">
    <property type="entry name" value="TAX1-BINDING PROTEIN 1"/>
    <property type="match status" value="1"/>
</dbReference>
<keyword evidence="3" id="KW-0862">Zinc</keyword>
<feature type="domain" description="UBZ1-type" evidence="6">
    <location>
        <begin position="208"/>
        <end position="234"/>
    </location>
</feature>
<accession>G5AN30</accession>
<dbReference type="Proteomes" id="UP000006813">
    <property type="component" value="Unassembled WGS sequence"/>
</dbReference>
<dbReference type="Gene3D" id="6.20.250.40">
    <property type="match status" value="1"/>
</dbReference>
<sequence>MELKWKEISENVKFELAEIEDNYKLPLAEKDKEINILTSQVENLSRDKELKRGVENQMKGKWKVIIFSRSHRISVHAQAKWAHSCAVKCTASSTVCNPYATQETRNGADGAFYPDEIQRPLVRVPSWEDSVVCSQPAGNLSWPDGVEASDDSKEDEAVPTALIHQASTYVGTEKAFALTPALRCPLCELMFPPNYDQSRFEEHVESHWKVCPMCSEQFPPDYDQQGLERHVQAHFDQNVLHFDYSLLRVNTY</sequence>
<dbReference type="PANTHER" id="PTHR31915">
    <property type="entry name" value="SKICH DOMAIN-CONTAINING PROTEIN"/>
    <property type="match status" value="1"/>
</dbReference>
<feature type="domain" description="UBZ1-type" evidence="6">
    <location>
        <begin position="181"/>
        <end position="207"/>
    </location>
</feature>
<evidence type="ECO:0000256" key="4">
    <source>
        <dbReference type="ARBA" id="ARBA00023054"/>
    </source>
</evidence>
<dbReference type="CDD" id="cd21970">
    <property type="entry name" value="Zn-C2H2_TAX1BP1_rpt2"/>
    <property type="match status" value="1"/>
</dbReference>
<organism evidence="7 8">
    <name type="scientific">Heterocephalus glaber</name>
    <name type="common">Naked mole rat</name>
    <dbReference type="NCBI Taxonomy" id="10181"/>
    <lineage>
        <taxon>Eukaryota</taxon>
        <taxon>Metazoa</taxon>
        <taxon>Chordata</taxon>
        <taxon>Craniata</taxon>
        <taxon>Vertebrata</taxon>
        <taxon>Euteleostomi</taxon>
        <taxon>Mammalia</taxon>
        <taxon>Eutheria</taxon>
        <taxon>Euarchontoglires</taxon>
        <taxon>Glires</taxon>
        <taxon>Rodentia</taxon>
        <taxon>Hystricomorpha</taxon>
        <taxon>Bathyergidae</taxon>
        <taxon>Heterocephalus</taxon>
    </lineage>
</organism>
<dbReference type="CDD" id="cd21969">
    <property type="entry name" value="Zn-C2H2_TAX1BP1_rpt1"/>
    <property type="match status" value="1"/>
</dbReference>
<reference evidence="7 8" key="1">
    <citation type="journal article" date="2011" name="Nature">
        <title>Genome sequencing reveals insights into physiology and longevity of the naked mole rat.</title>
        <authorList>
            <person name="Kim E.B."/>
            <person name="Fang X."/>
            <person name="Fushan A.A."/>
            <person name="Huang Z."/>
            <person name="Lobanov A.V."/>
            <person name="Han L."/>
            <person name="Marino S.M."/>
            <person name="Sun X."/>
            <person name="Turanov A.A."/>
            <person name="Yang P."/>
            <person name="Yim S.H."/>
            <person name="Zhao X."/>
            <person name="Kasaikina M.V."/>
            <person name="Stoletzki N."/>
            <person name="Peng C."/>
            <person name="Polak P."/>
            <person name="Xiong Z."/>
            <person name="Kiezun A."/>
            <person name="Zhu Y."/>
            <person name="Chen Y."/>
            <person name="Kryukov G.V."/>
            <person name="Zhang Q."/>
            <person name="Peshkin L."/>
            <person name="Yang L."/>
            <person name="Bronson R.T."/>
            <person name="Buffenstein R."/>
            <person name="Wang B."/>
            <person name="Han C."/>
            <person name="Li Q."/>
            <person name="Chen L."/>
            <person name="Zhao W."/>
            <person name="Sunyaev S.R."/>
            <person name="Park T.J."/>
            <person name="Zhang G."/>
            <person name="Wang J."/>
            <person name="Gladyshev V.N."/>
        </authorList>
    </citation>
    <scope>NUCLEOTIDE SEQUENCE [LARGE SCALE GENOMIC DNA]</scope>
</reference>